<proteinExistence type="predicted"/>
<keyword evidence="1" id="KW-0732">Signal</keyword>
<dbReference type="Proteomes" id="UP000008068">
    <property type="component" value="Unassembled WGS sequence"/>
</dbReference>
<protein>
    <submittedName>
        <fullName evidence="2">Uncharacterized protein</fullName>
    </submittedName>
</protein>
<dbReference type="InParanoid" id="G0N7V8"/>
<evidence type="ECO:0000313" key="3">
    <source>
        <dbReference type="Proteomes" id="UP000008068"/>
    </source>
</evidence>
<dbReference type="Pfam" id="PF05912">
    <property type="entry name" value="DUF870"/>
    <property type="match status" value="1"/>
</dbReference>
<dbReference type="eggNOG" id="ENOG502R8B3">
    <property type="taxonomic scope" value="Eukaryota"/>
</dbReference>
<dbReference type="OMA" id="HYEEADS"/>
<name>G0N7V8_CAEBE</name>
<reference evidence="3" key="1">
    <citation type="submission" date="2011-07" db="EMBL/GenBank/DDBJ databases">
        <authorList>
            <consortium name="Caenorhabditis brenneri Sequencing and Analysis Consortium"/>
            <person name="Wilson R.K."/>
        </authorList>
    </citation>
    <scope>NUCLEOTIDE SEQUENCE [LARGE SCALE GENOMIC DNA]</scope>
    <source>
        <strain evidence="3">PB2801</strain>
    </source>
</reference>
<evidence type="ECO:0000313" key="2">
    <source>
        <dbReference type="EMBL" id="EGT54841.1"/>
    </source>
</evidence>
<accession>G0N7V8</accession>
<dbReference type="EMBL" id="GL379848">
    <property type="protein sequence ID" value="EGT54841.1"/>
    <property type="molecule type" value="Genomic_DNA"/>
</dbReference>
<keyword evidence="3" id="KW-1185">Reference proteome</keyword>
<sequence>MRTLHLLLVLSCFALRADSASVGQGWSGYGVARAAKGDWPPSNRTELTFRSTFNCNLTGVWCFTGHYEEADSVSNNEYVLTLPFYCAKGGLSFVAIANYSGGDEFASDYDPALELFHNCTHSGKVSQIFKEFESVRSGITSSEVEYSLDLTNAGVQNPSDFVQVPRDRSWKWPSFVVDFIFHHIPVVQYQVPSDAPYFNNGTEF</sequence>
<feature type="signal peptide" evidence="1">
    <location>
        <begin position="1"/>
        <end position="19"/>
    </location>
</feature>
<dbReference type="OrthoDB" id="5906623at2759"/>
<organism evidence="3">
    <name type="scientific">Caenorhabditis brenneri</name>
    <name type="common">Nematode worm</name>
    <dbReference type="NCBI Taxonomy" id="135651"/>
    <lineage>
        <taxon>Eukaryota</taxon>
        <taxon>Metazoa</taxon>
        <taxon>Ecdysozoa</taxon>
        <taxon>Nematoda</taxon>
        <taxon>Chromadorea</taxon>
        <taxon>Rhabditida</taxon>
        <taxon>Rhabditina</taxon>
        <taxon>Rhabditomorpha</taxon>
        <taxon>Rhabditoidea</taxon>
        <taxon>Rhabditidae</taxon>
        <taxon>Peloderinae</taxon>
        <taxon>Caenorhabditis</taxon>
    </lineage>
</organism>
<dbReference type="InterPro" id="IPR008588">
    <property type="entry name" value="DUF870_CAE_spp"/>
</dbReference>
<dbReference type="AlphaFoldDB" id="G0N7V8"/>
<feature type="chain" id="PRO_5003404671" evidence="1">
    <location>
        <begin position="20"/>
        <end position="204"/>
    </location>
</feature>
<dbReference type="HOGENOM" id="CLU_1344310_0_0_1"/>
<gene>
    <name evidence="2" type="ORF">CAEBREN_21745</name>
</gene>
<evidence type="ECO:0000256" key="1">
    <source>
        <dbReference type="SAM" id="SignalP"/>
    </source>
</evidence>